<dbReference type="AlphaFoldDB" id="A0AAJ3NTK1"/>
<evidence type="ECO:0000259" key="1">
    <source>
        <dbReference type="PROSITE" id="PS51819"/>
    </source>
</evidence>
<protein>
    <recommendedName>
        <fullName evidence="1">VOC domain-containing protein</fullName>
    </recommendedName>
</protein>
<dbReference type="EMBL" id="LQPR01000013">
    <property type="protein sequence ID" value="ORW73725.1"/>
    <property type="molecule type" value="Genomic_DNA"/>
</dbReference>
<proteinExistence type="predicted"/>
<sequence>MDLIHKFGYLVIGVNNLAEATAFYSRFARLDLTEVVGRTAFMTGGRDHHWIRLEEGTRQGVKRIGYEVTGEESYPAIRDGLTNWGIEFTEGGDPRSDRVSHWLRFTDPGGTDIEVYSGMHERGVAPVNTGVTMEKFLHAGWATAEFDHAARFHQEVLAFKPSDWIADNVVFMRAGDRYHHSLVLIRAPRSAFNHFCIQVESIDDVMRFRNNALRHGVKLRDDLLRHAPSGSIGVYMKDEERGFAVEFCTGHPQVDDATHRTRVLPMSAETTDIWLSPLPEIAIEPSTRVLTVADPAATAAVSPTPGAPLLPASS</sequence>
<dbReference type="Gene3D" id="3.10.180.10">
    <property type="entry name" value="2,3-Dihydroxybiphenyl 1,2-Dioxygenase, domain 1"/>
    <property type="match status" value="2"/>
</dbReference>
<dbReference type="InterPro" id="IPR029068">
    <property type="entry name" value="Glyas_Bleomycin-R_OHBP_Dase"/>
</dbReference>
<evidence type="ECO:0000313" key="2">
    <source>
        <dbReference type="EMBL" id="ORW73725.1"/>
    </source>
</evidence>
<dbReference type="InterPro" id="IPR037523">
    <property type="entry name" value="VOC_core"/>
</dbReference>
<name>A0AAJ3NTK1_9MYCO</name>
<organism evidence="2 3">
    <name type="scientific">Mycobacterium saskatchewanense</name>
    <dbReference type="NCBI Taxonomy" id="220927"/>
    <lineage>
        <taxon>Bacteria</taxon>
        <taxon>Bacillati</taxon>
        <taxon>Actinomycetota</taxon>
        <taxon>Actinomycetes</taxon>
        <taxon>Mycobacteriales</taxon>
        <taxon>Mycobacteriaceae</taxon>
        <taxon>Mycobacterium</taxon>
        <taxon>Mycobacterium simiae complex</taxon>
    </lineage>
</organism>
<dbReference type="RefSeq" id="WP_085254501.1">
    <property type="nucleotide sequence ID" value="NZ_AP022573.1"/>
</dbReference>
<dbReference type="PROSITE" id="PS51819">
    <property type="entry name" value="VOC"/>
    <property type="match status" value="2"/>
</dbReference>
<reference evidence="2 3" key="1">
    <citation type="submission" date="2016-01" db="EMBL/GenBank/DDBJ databases">
        <title>The new phylogeny of the genus Mycobacterium.</title>
        <authorList>
            <person name="Tarcisio F."/>
            <person name="Conor M."/>
            <person name="Antonella G."/>
            <person name="Elisabetta G."/>
            <person name="Giulia F.S."/>
            <person name="Sara T."/>
            <person name="Anna F."/>
            <person name="Clotilde B."/>
            <person name="Roberto B."/>
            <person name="Veronica D.S."/>
            <person name="Fabio R."/>
            <person name="Monica P."/>
            <person name="Olivier J."/>
            <person name="Enrico T."/>
            <person name="Nicola S."/>
        </authorList>
    </citation>
    <scope>NUCLEOTIDE SEQUENCE [LARGE SCALE GENOMIC DNA]</scope>
    <source>
        <strain evidence="2 3">DSM 44616</strain>
    </source>
</reference>
<feature type="domain" description="VOC" evidence="1">
    <location>
        <begin position="6"/>
        <end position="118"/>
    </location>
</feature>
<accession>A0AAJ3NTK1</accession>
<feature type="domain" description="VOC" evidence="1">
    <location>
        <begin position="135"/>
        <end position="250"/>
    </location>
</feature>
<dbReference type="SUPFAM" id="SSF54593">
    <property type="entry name" value="Glyoxalase/Bleomycin resistance protein/Dihydroxybiphenyl dioxygenase"/>
    <property type="match status" value="1"/>
</dbReference>
<gene>
    <name evidence="2" type="ORF">AWC23_06495</name>
</gene>
<keyword evidence="3" id="KW-1185">Reference proteome</keyword>
<evidence type="ECO:0000313" key="3">
    <source>
        <dbReference type="Proteomes" id="UP000193387"/>
    </source>
</evidence>
<dbReference type="Proteomes" id="UP000193387">
    <property type="component" value="Unassembled WGS sequence"/>
</dbReference>
<comment type="caution">
    <text evidence="2">The sequence shown here is derived from an EMBL/GenBank/DDBJ whole genome shotgun (WGS) entry which is preliminary data.</text>
</comment>